<keyword evidence="1" id="KW-0472">Membrane</keyword>
<dbReference type="EMBL" id="JAPFGC010000002">
    <property type="protein sequence ID" value="MDA0176246.1"/>
    <property type="molecule type" value="Genomic_DNA"/>
</dbReference>
<dbReference type="RefSeq" id="WP_106688354.1">
    <property type="nucleotide sequence ID" value="NZ_CAXQEU010000038.1"/>
</dbReference>
<organism evidence="2 3">
    <name type="scientific">Mesoflavibacter profundi</name>
    <dbReference type="NCBI Taxonomy" id="2708110"/>
    <lineage>
        <taxon>Bacteria</taxon>
        <taxon>Pseudomonadati</taxon>
        <taxon>Bacteroidota</taxon>
        <taxon>Flavobacteriia</taxon>
        <taxon>Flavobacteriales</taxon>
        <taxon>Flavobacteriaceae</taxon>
        <taxon>Mesoflavibacter</taxon>
    </lineage>
</organism>
<keyword evidence="1" id="KW-0812">Transmembrane</keyword>
<evidence type="ECO:0000256" key="1">
    <source>
        <dbReference type="SAM" id="Phobius"/>
    </source>
</evidence>
<reference evidence="2" key="1">
    <citation type="submission" date="2022-11" db="EMBL/GenBank/DDBJ databases">
        <title>Refractory cell wall polysaccharides provide important carbon source for microbial heterotrophs in the hadal ocean.</title>
        <authorList>
            <person name="Zhu X."/>
        </authorList>
    </citation>
    <scope>NUCLEOTIDE SEQUENCE</scope>
    <source>
        <strain evidence="2">MTRN7</strain>
    </source>
</reference>
<evidence type="ECO:0000313" key="3">
    <source>
        <dbReference type="Proteomes" id="UP001149142"/>
    </source>
</evidence>
<proteinExistence type="predicted"/>
<protein>
    <submittedName>
        <fullName evidence="2">Uncharacterized protein</fullName>
    </submittedName>
</protein>
<dbReference type="Proteomes" id="UP001149142">
    <property type="component" value="Unassembled WGS sequence"/>
</dbReference>
<evidence type="ECO:0000313" key="2">
    <source>
        <dbReference type="EMBL" id="MDA0176246.1"/>
    </source>
</evidence>
<feature type="transmembrane region" description="Helical" evidence="1">
    <location>
        <begin position="169"/>
        <end position="187"/>
    </location>
</feature>
<keyword evidence="3" id="KW-1185">Reference proteome</keyword>
<sequence length="237" mass="27661">MLLSPTNIKEKLKKEQKKAFTTTEILDQVKSILNDYSSQEASIKNNLKESESINANAFNFELLETENIFHINAIKNTCIDYRLRFLDTKYFKSDYPQDAINKIKALEKAHNTTIKGFKIMAPSKLFKLENPDDPLLFAPIGNDYYYLIHKWGNDLNPLRKLRVLPFKTYENLLVFALIVSFTLTFLFNSNLPKEQFNSYFFLLFLFMFKSVIGVVIFYAISQGKNVNSAIWNNKYNK</sequence>
<keyword evidence="1" id="KW-1133">Transmembrane helix</keyword>
<name>A0ABT4RWP4_9FLAO</name>
<gene>
    <name evidence="2" type="ORF">OOZ35_01945</name>
</gene>
<accession>A0ABT4RWP4</accession>
<feature type="transmembrane region" description="Helical" evidence="1">
    <location>
        <begin position="199"/>
        <end position="220"/>
    </location>
</feature>
<comment type="caution">
    <text evidence="2">The sequence shown here is derived from an EMBL/GenBank/DDBJ whole genome shotgun (WGS) entry which is preliminary data.</text>
</comment>